<keyword evidence="4" id="KW-1185">Reference proteome</keyword>
<organism evidence="3 4">
    <name type="scientific">Nakamurella flavida</name>
    <dbReference type="NCBI Taxonomy" id="363630"/>
    <lineage>
        <taxon>Bacteria</taxon>
        <taxon>Bacillati</taxon>
        <taxon>Actinomycetota</taxon>
        <taxon>Actinomycetes</taxon>
        <taxon>Nakamurellales</taxon>
        <taxon>Nakamurellaceae</taxon>
        <taxon>Nakamurella</taxon>
    </lineage>
</organism>
<keyword evidence="2" id="KW-0732">Signal</keyword>
<keyword evidence="1" id="KW-1133">Transmembrane helix</keyword>
<feature type="signal peptide" evidence="2">
    <location>
        <begin position="1"/>
        <end position="18"/>
    </location>
</feature>
<feature type="chain" id="PRO_5037221533" evidence="2">
    <location>
        <begin position="19"/>
        <end position="84"/>
    </location>
</feature>
<dbReference type="AlphaFoldDB" id="A0A938YJW4"/>
<comment type="caution">
    <text evidence="3">The sequence shown here is derived from an EMBL/GenBank/DDBJ whole genome shotgun (WGS) entry which is preliminary data.</text>
</comment>
<gene>
    <name evidence="3" type="ORF">JL107_12865</name>
</gene>
<dbReference type="RefSeq" id="WP_205257453.1">
    <property type="nucleotide sequence ID" value="NZ_BAAAPV010000001.1"/>
</dbReference>
<dbReference type="Proteomes" id="UP000663801">
    <property type="component" value="Unassembled WGS sequence"/>
</dbReference>
<sequence length="84" mass="7990">MGAAVVLALLVGASVSSAYEVTGAGVSTAAAGPALQLFGVPLAAALWLLAGVVAASVGLVASRRPRPVRSVPTAAVAPVDGARA</sequence>
<keyword evidence="1" id="KW-0812">Transmembrane</keyword>
<evidence type="ECO:0000313" key="4">
    <source>
        <dbReference type="Proteomes" id="UP000663801"/>
    </source>
</evidence>
<evidence type="ECO:0000313" key="3">
    <source>
        <dbReference type="EMBL" id="MBM9477337.1"/>
    </source>
</evidence>
<evidence type="ECO:0000256" key="2">
    <source>
        <dbReference type="SAM" id="SignalP"/>
    </source>
</evidence>
<proteinExistence type="predicted"/>
<keyword evidence="1" id="KW-0472">Membrane</keyword>
<feature type="transmembrane region" description="Helical" evidence="1">
    <location>
        <begin position="42"/>
        <end position="61"/>
    </location>
</feature>
<evidence type="ECO:0000256" key="1">
    <source>
        <dbReference type="SAM" id="Phobius"/>
    </source>
</evidence>
<reference evidence="3" key="1">
    <citation type="submission" date="2021-01" db="EMBL/GenBank/DDBJ databases">
        <title>KCTC 19127 draft genome.</title>
        <authorList>
            <person name="An D."/>
        </authorList>
    </citation>
    <scope>NUCLEOTIDE SEQUENCE</scope>
    <source>
        <strain evidence="3">KCTC 19127</strain>
    </source>
</reference>
<protein>
    <submittedName>
        <fullName evidence="3">Uncharacterized protein</fullName>
    </submittedName>
</protein>
<accession>A0A938YJW4</accession>
<dbReference type="EMBL" id="JAERWL010000010">
    <property type="protein sequence ID" value="MBM9477337.1"/>
    <property type="molecule type" value="Genomic_DNA"/>
</dbReference>
<name>A0A938YJW4_9ACTN</name>